<dbReference type="Pfam" id="PF13588">
    <property type="entry name" value="HSDR_N_2"/>
    <property type="match status" value="1"/>
</dbReference>
<dbReference type="AlphaFoldDB" id="A0A8J7MCS6"/>
<keyword evidence="3" id="KW-1185">Reference proteome</keyword>
<evidence type="ECO:0000259" key="1">
    <source>
        <dbReference type="Pfam" id="PF13588"/>
    </source>
</evidence>
<dbReference type="EMBL" id="JAENIM010000034">
    <property type="protein sequence ID" value="MBK1790797.1"/>
    <property type="molecule type" value="Genomic_DNA"/>
</dbReference>
<gene>
    <name evidence="2" type="ORF">JIN82_06470</name>
</gene>
<evidence type="ECO:0000313" key="2">
    <source>
        <dbReference type="EMBL" id="MBK1790797.1"/>
    </source>
</evidence>
<protein>
    <submittedName>
        <fullName evidence="2">Type I restriction enzyme HsdR N-terminal domain-containing protein</fullName>
    </submittedName>
</protein>
<dbReference type="PIRSF" id="PIRSF035009">
    <property type="entry name" value="UCP035009_HSDR_N"/>
    <property type="match status" value="1"/>
</dbReference>
<feature type="domain" description="Type I restriction enzyme R protein N-terminal" evidence="1">
    <location>
        <begin position="42"/>
        <end position="118"/>
    </location>
</feature>
<dbReference type="Proteomes" id="UP000624703">
    <property type="component" value="Unassembled WGS sequence"/>
</dbReference>
<evidence type="ECO:0000313" key="3">
    <source>
        <dbReference type="Proteomes" id="UP000624703"/>
    </source>
</evidence>
<dbReference type="RefSeq" id="WP_200310821.1">
    <property type="nucleotide sequence ID" value="NZ_JAENIM010000034.1"/>
</dbReference>
<accession>A0A8J7MCS6</accession>
<reference evidence="2" key="1">
    <citation type="submission" date="2021-01" db="EMBL/GenBank/DDBJ databases">
        <title>Modified the classification status of verrucomicrobia.</title>
        <authorList>
            <person name="Feng X."/>
        </authorList>
    </citation>
    <scope>NUCLEOTIDE SEQUENCE</scope>
    <source>
        <strain evidence="2">_KCTC 22039</strain>
    </source>
</reference>
<dbReference type="InterPro" id="IPR017035">
    <property type="entry name" value="UCP035009_HsdR_All3000-type"/>
</dbReference>
<name>A0A8J7MCS6_9BACT</name>
<proteinExistence type="predicted"/>
<organism evidence="2 3">
    <name type="scientific">Persicirhabdus sediminis</name>
    <dbReference type="NCBI Taxonomy" id="454144"/>
    <lineage>
        <taxon>Bacteria</taxon>
        <taxon>Pseudomonadati</taxon>
        <taxon>Verrucomicrobiota</taxon>
        <taxon>Verrucomicrobiia</taxon>
        <taxon>Verrucomicrobiales</taxon>
        <taxon>Verrucomicrobiaceae</taxon>
        <taxon>Persicirhabdus</taxon>
    </lineage>
</organism>
<comment type="caution">
    <text evidence="2">The sequence shown here is derived from an EMBL/GenBank/DDBJ whole genome shotgun (WGS) entry which is preliminary data.</text>
</comment>
<dbReference type="InterPro" id="IPR029464">
    <property type="entry name" value="HSDR_N"/>
</dbReference>
<sequence>MENLLKLSSIIEDKGHNLVTEEATKNGLIMPFIANILGYDVFDVDQVVPEYIADIGIKKGEKVDYALLKDDEVQILIECKKLGEPLKNAHANQLLRYFTVTKCRIAILTNGAEYQFFTDLDVANVMDNKPFMSLDLRDIDDHVVPEIKKLRRDTVDIEAIMSVASELKYLNQIKKQLKGEFTEPSEELVKFLTGKVYEGRITPAVKAQFTALTKKALKQFLNDSINERLKTALNSDVQPIDVELPDPAVATEQEPDKSEIVTTVEEIEGYNIVKAILRSEVEVTRVCARDTLSYFGILLDDNNRKPLCRLHFNRAQKYIGIIGEDRKETRHPIDSMDDIFKFSDQLLEVLKRYN</sequence>